<feature type="non-terminal residue" evidence="3">
    <location>
        <position position="1"/>
    </location>
</feature>
<reference evidence="3" key="1">
    <citation type="submission" date="2021-02" db="EMBL/GenBank/DDBJ databases">
        <authorList>
            <person name="Nowell W R."/>
        </authorList>
    </citation>
    <scope>NUCLEOTIDE SEQUENCE</scope>
</reference>
<sequence>RAEPGLIRKLSAPGRAKNIRPVWISGTPGSKKDLTTLFVINLNHCIDWSVLSDTDEVLEPLFSVDLDKLRKRMNENVDKKMKEVAAINPYASRNGQLLFKEIKKTMSDAVSWDNNDIVVNNVRIVEPYDTQHIIAPNNETASIDINTRNHVQKMVARFWKEKGSKNRDINDASESVTKDNRKMNGSGGDGGGGGGETTKNLGLSSNQ</sequence>
<dbReference type="SMART" id="SM00995">
    <property type="entry name" value="AD"/>
    <property type="match status" value="1"/>
</dbReference>
<dbReference type="PROSITE" id="PS52001">
    <property type="entry name" value="AD"/>
    <property type="match status" value="1"/>
</dbReference>
<keyword evidence="5" id="KW-1185">Reference proteome</keyword>
<dbReference type="EMBL" id="CAJNOQ010005094">
    <property type="protein sequence ID" value="CAF1085974.1"/>
    <property type="molecule type" value="Genomic_DNA"/>
</dbReference>
<dbReference type="Proteomes" id="UP000663829">
    <property type="component" value="Unassembled WGS sequence"/>
</dbReference>
<dbReference type="Pfam" id="PF09793">
    <property type="entry name" value="AD"/>
    <property type="match status" value="1"/>
</dbReference>
<comment type="caution">
    <text evidence="3">The sequence shown here is derived from an EMBL/GenBank/DDBJ whole genome shotgun (WGS) entry which is preliminary data.</text>
</comment>
<feature type="compositionally biased region" description="Gly residues" evidence="1">
    <location>
        <begin position="185"/>
        <end position="196"/>
    </location>
</feature>
<organism evidence="3 5">
    <name type="scientific">Didymodactylos carnosus</name>
    <dbReference type="NCBI Taxonomy" id="1234261"/>
    <lineage>
        <taxon>Eukaryota</taxon>
        <taxon>Metazoa</taxon>
        <taxon>Spiralia</taxon>
        <taxon>Gnathifera</taxon>
        <taxon>Rotifera</taxon>
        <taxon>Eurotatoria</taxon>
        <taxon>Bdelloidea</taxon>
        <taxon>Philodinida</taxon>
        <taxon>Philodinidae</taxon>
        <taxon>Didymodactylos</taxon>
    </lineage>
</organism>
<feature type="domain" description="AD" evidence="2">
    <location>
        <begin position="62"/>
        <end position="163"/>
    </location>
</feature>
<evidence type="ECO:0000256" key="1">
    <source>
        <dbReference type="SAM" id="MobiDB-lite"/>
    </source>
</evidence>
<feature type="compositionally biased region" description="Polar residues" evidence="1">
    <location>
        <begin position="197"/>
        <end position="207"/>
    </location>
</feature>
<dbReference type="InterPro" id="IPR019181">
    <property type="entry name" value="LSM12_ABD"/>
</dbReference>
<evidence type="ECO:0000313" key="4">
    <source>
        <dbReference type="EMBL" id="CAF3851530.1"/>
    </source>
</evidence>
<evidence type="ECO:0000313" key="3">
    <source>
        <dbReference type="EMBL" id="CAF1085974.1"/>
    </source>
</evidence>
<protein>
    <recommendedName>
        <fullName evidence="2">AD domain-containing protein</fullName>
    </recommendedName>
</protein>
<evidence type="ECO:0000259" key="2">
    <source>
        <dbReference type="PROSITE" id="PS52001"/>
    </source>
</evidence>
<feature type="compositionally biased region" description="Basic and acidic residues" evidence="1">
    <location>
        <begin position="162"/>
        <end position="182"/>
    </location>
</feature>
<gene>
    <name evidence="3" type="ORF">GPM918_LOCUS18008</name>
    <name evidence="4" type="ORF">SRO942_LOCUS18005</name>
</gene>
<dbReference type="EMBL" id="CAJOBC010005094">
    <property type="protein sequence ID" value="CAF3851530.1"/>
    <property type="molecule type" value="Genomic_DNA"/>
</dbReference>
<dbReference type="InterPro" id="IPR047574">
    <property type="entry name" value="AD"/>
</dbReference>
<dbReference type="InterPro" id="IPR039683">
    <property type="entry name" value="Lsm12-like"/>
</dbReference>
<evidence type="ECO:0000313" key="5">
    <source>
        <dbReference type="Proteomes" id="UP000663829"/>
    </source>
</evidence>
<dbReference type="AlphaFoldDB" id="A0A814N2F8"/>
<dbReference type="OrthoDB" id="1057137at2759"/>
<accession>A0A814N2F8</accession>
<dbReference type="PANTHER" id="PTHR13542">
    <property type="entry name" value="LSM12 HOMOLOG"/>
    <property type="match status" value="1"/>
</dbReference>
<dbReference type="Proteomes" id="UP000681722">
    <property type="component" value="Unassembled WGS sequence"/>
</dbReference>
<proteinExistence type="predicted"/>
<name>A0A814N2F8_9BILA</name>
<feature type="region of interest" description="Disordered" evidence="1">
    <location>
        <begin position="162"/>
        <end position="207"/>
    </location>
</feature>